<keyword evidence="4" id="KW-0862">Zinc</keyword>
<dbReference type="Pfam" id="PF02900">
    <property type="entry name" value="LigB"/>
    <property type="match status" value="1"/>
</dbReference>
<evidence type="ECO:0000313" key="7">
    <source>
        <dbReference type="EMBL" id="KAK2079234.1"/>
    </source>
</evidence>
<reference evidence="7" key="1">
    <citation type="submission" date="2021-01" db="EMBL/GenBank/DDBJ databases">
        <authorList>
            <person name="Eckstrom K.M.E."/>
        </authorList>
    </citation>
    <scope>NUCLEOTIDE SEQUENCE</scope>
    <source>
        <strain evidence="7">UVCC 0001</strain>
    </source>
</reference>
<dbReference type="Proteomes" id="UP001255856">
    <property type="component" value="Unassembled WGS sequence"/>
</dbReference>
<feature type="domain" description="Extradiol ring-cleavage dioxygenase class III enzyme subunit B" evidence="6">
    <location>
        <begin position="8"/>
        <end position="205"/>
    </location>
</feature>
<dbReference type="Gene3D" id="3.40.830.10">
    <property type="entry name" value="LigB-like"/>
    <property type="match status" value="1"/>
</dbReference>
<dbReference type="InterPro" id="IPR014436">
    <property type="entry name" value="Extradiol_dOase_DODA"/>
</dbReference>
<dbReference type="PANTHER" id="PTHR30096">
    <property type="entry name" value="4,5-DOPA DIOXYGENASE EXTRADIOL-LIKE PROTEIN"/>
    <property type="match status" value="1"/>
</dbReference>
<evidence type="ECO:0000259" key="6">
    <source>
        <dbReference type="Pfam" id="PF02900"/>
    </source>
</evidence>
<organism evidence="7 8">
    <name type="scientific">Prototheca wickerhamii</name>
    <dbReference type="NCBI Taxonomy" id="3111"/>
    <lineage>
        <taxon>Eukaryota</taxon>
        <taxon>Viridiplantae</taxon>
        <taxon>Chlorophyta</taxon>
        <taxon>core chlorophytes</taxon>
        <taxon>Trebouxiophyceae</taxon>
        <taxon>Chlorellales</taxon>
        <taxon>Chlorellaceae</taxon>
        <taxon>Prototheca</taxon>
    </lineage>
</organism>
<comment type="similarity">
    <text evidence="2">Belongs to the DODA-type extradiol aromatic ring-opening dioxygenase family.</text>
</comment>
<dbReference type="PANTHER" id="PTHR30096:SF0">
    <property type="entry name" value="4,5-DOPA DIOXYGENASE EXTRADIOL-LIKE PROTEIN"/>
    <property type="match status" value="1"/>
</dbReference>
<name>A0AAD9IIN9_PROWI</name>
<keyword evidence="8" id="KW-1185">Reference proteome</keyword>
<dbReference type="CDD" id="cd07363">
    <property type="entry name" value="45_DOPA_Dioxygenase"/>
    <property type="match status" value="1"/>
</dbReference>
<dbReference type="EMBL" id="JASFZW010000003">
    <property type="protein sequence ID" value="KAK2079234.1"/>
    <property type="molecule type" value="Genomic_DNA"/>
</dbReference>
<dbReference type="SUPFAM" id="SSF53213">
    <property type="entry name" value="LigB-like"/>
    <property type="match status" value="1"/>
</dbReference>
<keyword evidence="3" id="KW-0479">Metal-binding</keyword>
<dbReference type="PIRSF" id="PIRSF006157">
    <property type="entry name" value="Doxgns_DODA"/>
    <property type="match status" value="1"/>
</dbReference>
<protein>
    <recommendedName>
        <fullName evidence="6">Extradiol ring-cleavage dioxygenase class III enzyme subunit B domain-containing protein</fullName>
    </recommendedName>
</protein>
<evidence type="ECO:0000256" key="3">
    <source>
        <dbReference type="ARBA" id="ARBA00022723"/>
    </source>
</evidence>
<dbReference type="GO" id="GO:0008198">
    <property type="term" value="F:ferrous iron binding"/>
    <property type="evidence" value="ECO:0007669"/>
    <property type="project" value="InterPro"/>
</dbReference>
<evidence type="ECO:0000256" key="4">
    <source>
        <dbReference type="ARBA" id="ARBA00022833"/>
    </source>
</evidence>
<evidence type="ECO:0000313" key="8">
    <source>
        <dbReference type="Proteomes" id="UP001255856"/>
    </source>
</evidence>
<dbReference type="GO" id="GO:0016702">
    <property type="term" value="F:oxidoreductase activity, acting on single donors with incorporation of molecular oxygen, incorporation of two atoms of oxygen"/>
    <property type="evidence" value="ECO:0007669"/>
    <property type="project" value="UniProtKB-ARBA"/>
</dbReference>
<comment type="cofactor">
    <cofactor evidence="1">
        <name>Zn(2+)</name>
        <dbReference type="ChEBI" id="CHEBI:29105"/>
    </cofactor>
</comment>
<dbReference type="AlphaFoldDB" id="A0AAD9IIN9"/>
<evidence type="ECO:0000256" key="5">
    <source>
        <dbReference type="ARBA" id="ARBA00023002"/>
    </source>
</evidence>
<sequence length="213" mass="23736">MPGTRVTSNARPKTIHDFYGFPKQLYDMEYPCPGSPELAERVAELTGAQLDDGWGLDHGSWTLLTHMYPAADIPVVQLSLDTSKSPQEHMQLAQRLLPLREEGVLILGSGNVVHNLRTVDRSGLQGPAAWAKRVSDRVRSWILQRDFDSVAAYERHGADFQTAINSAEHFLPLLYVLGASSPRDEVKVVSHELQWGSLDMTSYVFNPQPVTVN</sequence>
<comment type="caution">
    <text evidence="7">The sequence shown here is derived from an EMBL/GenBank/DDBJ whole genome shotgun (WGS) entry which is preliminary data.</text>
</comment>
<dbReference type="GO" id="GO:0008270">
    <property type="term" value="F:zinc ion binding"/>
    <property type="evidence" value="ECO:0007669"/>
    <property type="project" value="InterPro"/>
</dbReference>
<evidence type="ECO:0000256" key="1">
    <source>
        <dbReference type="ARBA" id="ARBA00001947"/>
    </source>
</evidence>
<gene>
    <name evidence="7" type="ORF">QBZ16_002925</name>
</gene>
<evidence type="ECO:0000256" key="2">
    <source>
        <dbReference type="ARBA" id="ARBA00007581"/>
    </source>
</evidence>
<accession>A0AAD9IIN9</accession>
<dbReference type="InterPro" id="IPR004183">
    <property type="entry name" value="Xdiol_dOase_suB"/>
</dbReference>
<proteinExistence type="inferred from homology"/>
<keyword evidence="5" id="KW-0560">Oxidoreductase</keyword>